<proteinExistence type="predicted"/>
<sequence length="248" mass="28055">MTRVFYPKSRFNVPTSKEAKKLSKTQFIRKITRNSDTTQLEKIITPHLPQMHPIGILGASDISGPKSECFLVSGRPITWILSPKEVTPPRFFHKLYATIANVADNGFSDLVNILGSQEAILSFIRFPVLEGYFVNKQYFLYELKPKGAPGIDQCHPGEGFWGAGFWGVRAPDKETTFPITSFSSKQDVLAGQLRYKRKSISKALPPYSSGDDNAHKRLKRNAVVYRDTLRMMIKLIETEDPDESILMK</sequence>
<dbReference type="AlphaFoldDB" id="A0A0S7XS14"/>
<protein>
    <submittedName>
        <fullName evidence="1">Uncharacterized protein</fullName>
    </submittedName>
</protein>
<dbReference type="EMBL" id="LIZX01000127">
    <property type="protein sequence ID" value="KPJ65266.1"/>
    <property type="molecule type" value="Genomic_DNA"/>
</dbReference>
<comment type="caution">
    <text evidence="1">The sequence shown here is derived from an EMBL/GenBank/DDBJ whole genome shotgun (WGS) entry which is preliminary data.</text>
</comment>
<accession>A0A0S7XS14</accession>
<name>A0A0S7XS14_UNCSA</name>
<evidence type="ECO:0000313" key="1">
    <source>
        <dbReference type="EMBL" id="KPJ65266.1"/>
    </source>
</evidence>
<organism evidence="1 2">
    <name type="scientific">candidate division WOR-1 bacterium DG_54_3</name>
    <dbReference type="NCBI Taxonomy" id="1703775"/>
    <lineage>
        <taxon>Bacteria</taxon>
        <taxon>Bacillati</taxon>
        <taxon>Saganbacteria</taxon>
    </lineage>
</organism>
<gene>
    <name evidence="1" type="ORF">AMJ44_10650</name>
</gene>
<dbReference type="Proteomes" id="UP000051861">
    <property type="component" value="Unassembled WGS sequence"/>
</dbReference>
<evidence type="ECO:0000313" key="2">
    <source>
        <dbReference type="Proteomes" id="UP000051861"/>
    </source>
</evidence>
<reference evidence="1 2" key="1">
    <citation type="journal article" date="2015" name="Microbiome">
        <title>Genomic resolution of linkages in carbon, nitrogen, and sulfur cycling among widespread estuary sediment bacteria.</title>
        <authorList>
            <person name="Baker B.J."/>
            <person name="Lazar C.S."/>
            <person name="Teske A.P."/>
            <person name="Dick G.J."/>
        </authorList>
    </citation>
    <scope>NUCLEOTIDE SEQUENCE [LARGE SCALE GENOMIC DNA]</scope>
    <source>
        <strain evidence="1">DG_54_3</strain>
    </source>
</reference>